<dbReference type="Proteomes" id="UP000694416">
    <property type="component" value="Unplaced"/>
</dbReference>
<proteinExistence type="predicted"/>
<name>A0A8C9GJD1_9PRIM</name>
<organism evidence="2 3">
    <name type="scientific">Piliocolobus tephrosceles</name>
    <name type="common">Ugandan red Colobus</name>
    <dbReference type="NCBI Taxonomy" id="591936"/>
    <lineage>
        <taxon>Eukaryota</taxon>
        <taxon>Metazoa</taxon>
        <taxon>Chordata</taxon>
        <taxon>Craniata</taxon>
        <taxon>Vertebrata</taxon>
        <taxon>Euteleostomi</taxon>
        <taxon>Mammalia</taxon>
        <taxon>Eutheria</taxon>
        <taxon>Euarchontoglires</taxon>
        <taxon>Primates</taxon>
        <taxon>Haplorrhini</taxon>
        <taxon>Catarrhini</taxon>
        <taxon>Cercopithecidae</taxon>
        <taxon>Colobinae</taxon>
        <taxon>Piliocolobus</taxon>
    </lineage>
</organism>
<evidence type="ECO:0000256" key="1">
    <source>
        <dbReference type="SAM" id="MobiDB-lite"/>
    </source>
</evidence>
<keyword evidence="3" id="KW-1185">Reference proteome</keyword>
<dbReference type="Ensembl" id="ENSPTET00000006524.1">
    <property type="protein sequence ID" value="ENSPTEP00000004170.1"/>
    <property type="gene ID" value="ENSPTEG00000004912.1"/>
</dbReference>
<sequence>MATNFLVHEKIWFDKFKYDDAERRFYEQMNGPVAGASRQTSGPAERAGEELSWPPGHGPADPATMRRRTRRRHSCGRSGCGSTRRGRPRSLHWWPSPLSCWMSSLGTMRQTWPSWRPVCALSSWTGWSGGPPSWCPWATVSGSCRFSVWWRTTRWGRTCWRRRSPSLRSTCRVSISQLSTRSEA</sequence>
<evidence type="ECO:0008006" key="4">
    <source>
        <dbReference type="Google" id="ProtNLM"/>
    </source>
</evidence>
<feature type="compositionally biased region" description="Basic residues" evidence="1">
    <location>
        <begin position="65"/>
        <end position="75"/>
    </location>
</feature>
<feature type="region of interest" description="Disordered" evidence="1">
    <location>
        <begin position="30"/>
        <end position="88"/>
    </location>
</feature>
<reference evidence="2" key="2">
    <citation type="submission" date="2025-09" db="UniProtKB">
        <authorList>
            <consortium name="Ensembl"/>
        </authorList>
    </citation>
    <scope>IDENTIFICATION</scope>
</reference>
<evidence type="ECO:0000313" key="3">
    <source>
        <dbReference type="Proteomes" id="UP000694416"/>
    </source>
</evidence>
<evidence type="ECO:0000313" key="2">
    <source>
        <dbReference type="Ensembl" id="ENSPTEP00000004170.1"/>
    </source>
</evidence>
<accession>A0A8C9GJD1</accession>
<reference evidence="2" key="1">
    <citation type="submission" date="2025-08" db="UniProtKB">
        <authorList>
            <consortium name="Ensembl"/>
        </authorList>
    </citation>
    <scope>IDENTIFICATION</scope>
</reference>
<dbReference type="AlphaFoldDB" id="A0A8C9GJD1"/>
<protein>
    <recommendedName>
        <fullName evidence="4">Elongation factor 1-delta</fullName>
    </recommendedName>
</protein>